<reference evidence="17 18" key="1">
    <citation type="submission" date="2021-02" db="EMBL/GenBank/DDBJ databases">
        <title>Variation within the Batrachochytrium salamandrivorans European outbreak.</title>
        <authorList>
            <person name="Kelly M."/>
            <person name="Pasmans F."/>
            <person name="Shea T.P."/>
            <person name="Munoz J.F."/>
            <person name="Carranza S."/>
            <person name="Cuomo C.A."/>
            <person name="Martel A."/>
        </authorList>
    </citation>
    <scope>NUCLEOTIDE SEQUENCE [LARGE SCALE GENOMIC DNA]</scope>
    <source>
        <strain evidence="17 18">AMFP18/2</strain>
    </source>
</reference>
<evidence type="ECO:0000259" key="14">
    <source>
        <dbReference type="Pfam" id="PF03493"/>
    </source>
</evidence>
<evidence type="ECO:0000256" key="12">
    <source>
        <dbReference type="SAM" id="MobiDB-lite"/>
    </source>
</evidence>
<feature type="transmembrane region" description="Helical" evidence="13">
    <location>
        <begin position="321"/>
        <end position="341"/>
    </location>
</feature>
<feature type="transmembrane region" description="Helical" evidence="13">
    <location>
        <begin position="370"/>
        <end position="388"/>
    </location>
</feature>
<dbReference type="InterPro" id="IPR003148">
    <property type="entry name" value="RCK_N"/>
</dbReference>
<evidence type="ECO:0000256" key="10">
    <source>
        <dbReference type="ARBA" id="ARBA00023303"/>
    </source>
</evidence>
<accession>A0ABQ8F8M2</accession>
<feature type="domain" description="RCK N-terminal" evidence="16">
    <location>
        <begin position="569"/>
        <end position="687"/>
    </location>
</feature>
<dbReference type="Pfam" id="PF03493">
    <property type="entry name" value="BK_channel_a"/>
    <property type="match status" value="1"/>
</dbReference>
<feature type="transmembrane region" description="Helical" evidence="13">
    <location>
        <begin position="497"/>
        <end position="518"/>
    </location>
</feature>
<dbReference type="Proteomes" id="UP001648503">
    <property type="component" value="Unassembled WGS sequence"/>
</dbReference>
<comment type="catalytic activity">
    <reaction evidence="11">
        <text>K(+)(in) = K(+)(out)</text>
        <dbReference type="Rhea" id="RHEA:29463"/>
        <dbReference type="ChEBI" id="CHEBI:29103"/>
    </reaction>
</comment>
<comment type="caution">
    <text evidence="17">The sequence shown here is derived from an EMBL/GenBank/DDBJ whole genome shotgun (WGS) entry which is preliminary data.</text>
</comment>
<feature type="compositionally biased region" description="Low complexity" evidence="12">
    <location>
        <begin position="26"/>
        <end position="60"/>
    </location>
</feature>
<name>A0ABQ8F8M2_9FUNG</name>
<keyword evidence="2" id="KW-0813">Transport</keyword>
<keyword evidence="3" id="KW-0633">Potassium transport</keyword>
<evidence type="ECO:0000256" key="5">
    <source>
        <dbReference type="ARBA" id="ARBA00022826"/>
    </source>
</evidence>
<sequence>MAKETLNTHDGSSLLSPTDMNRDDNSNTSNNSNITNNSNNNNSNNNNNNNNTSNNNSNNTPLPTTYIMSSASKPPLQRHITHSVVTGQSSFPYSSQPLYDVVNRTTIPTSGVSNNHLTYSSFIPKTPFSRYSRDRMNPTDSSHLELLPLDMYDTYETDAGFNRSSIMDGPRMALGGSTSNNNPSATTPYNRFRSFISSPPAEHHVLHSTHTNPFVHLCDIYSTVDPEAPEVIAVKTSLASTSLVAKAIHPILRIVGAIAPANYNSIRHTYRLLHAERRKEYTSTSSHASRSQNFILHFFLLIFNIETFIKTVVTFLKSNRLIIFFMLVDVVVDLVSASLYMSEIHINSQIQNSEISNYEPFWLWINRPHWIFYTVAVTSVFNLSSLILRLSFSDNRYIAFFRFGTFLDLFISIPFLVLTRIQNGRLIYVPYYLRALVLVPQLKSVLRLRVYWPAINFSAYKEKLIILVTTILVIIFLGMCSFHYFETKFPGENNAVSSNLTLMQTFYFIVITISTVGYGDITPKTVPGQLIIVFMILISIVLLPGLVTDMQENLKLQQSGAGTYTRGTRDFIVVCGVFDSVPRVQNVINMIVSKKAASATKIVLLARTKQNVHIKAYLSQSLFRNQIVYLQGSGLNLNDLSRVQLKYASAAFILANTNASNKKEEDEHNTLRAWAFDDYAPQTPLYVDNLLSSTSLLQEKTTTASVCIDDLKQILMAYNCLYRGVGTVTVNLLRNCPEYNDYDEPWRAQYADGLANEIFQAPLNPIFIGYSFTAISYYLFSEFQSILIGLVVIIPTRHNHDGVHVMLNPGPQYILKATDRCLFITQSVEDIRAIDLLTKEELDRTIGRHTLYNSSHMNSLTRRPTVDDTPDTPFQDGLMKSMFTQGRPSSAYRDDKVPLCWLLPTPQDLTDVVLVNGHSLISHILVCTYNFDLFRFVCTLRSANLTARELKPILVLCPSLPTEDEFSVYARFPQMFFVVGDASLQKDLERGNVHGAGKVVIVNMQRAPSDGNVGIDDFMDSSSIMVAHLIYNMFHRVGMRKYVVIHLEKRTNIKFLRPTARKKRQIRKSKFGVNRNQTRQQADLLDEQNDWIDDVFFAPVFASGRVLASSMIEPVLFQTYTNPFILDIFNAFCGVQYLKEQSIHAQLGVERSGLCYICVPVEFVGRTFGLMFENLAHNAGVIPIGLLREEIDTGLGNKLPFIVTNPIFSLLLKATDLVYVLATPTQVT</sequence>
<comment type="subcellular location">
    <subcellularLocation>
        <location evidence="1">Membrane</location>
        <topology evidence="1">Multi-pass membrane protein</topology>
    </subcellularLocation>
</comment>
<evidence type="ECO:0000256" key="2">
    <source>
        <dbReference type="ARBA" id="ARBA00022448"/>
    </source>
</evidence>
<feature type="transmembrane region" description="Helical" evidence="13">
    <location>
        <begin position="530"/>
        <end position="547"/>
    </location>
</feature>
<evidence type="ECO:0000256" key="11">
    <source>
        <dbReference type="ARBA" id="ARBA00034430"/>
    </source>
</evidence>
<keyword evidence="10" id="KW-0407">Ion channel</keyword>
<proteinExistence type="predicted"/>
<dbReference type="InterPro" id="IPR013099">
    <property type="entry name" value="K_chnl_dom"/>
</dbReference>
<dbReference type="PANTHER" id="PTHR10027">
    <property type="entry name" value="CALCIUM-ACTIVATED POTASSIUM CHANNEL ALPHA CHAIN"/>
    <property type="match status" value="1"/>
</dbReference>
<keyword evidence="7 13" id="KW-1133">Transmembrane helix</keyword>
<evidence type="ECO:0000259" key="16">
    <source>
        <dbReference type="Pfam" id="PF22614"/>
    </source>
</evidence>
<feature type="region of interest" description="Disordered" evidence="12">
    <location>
        <begin position="1"/>
        <end position="69"/>
    </location>
</feature>
<feature type="domain" description="Calcium-activated potassium channel BK alpha subunit" evidence="14">
    <location>
        <begin position="705"/>
        <end position="790"/>
    </location>
</feature>
<dbReference type="InterPro" id="IPR003929">
    <property type="entry name" value="K_chnl_BK_asu"/>
</dbReference>
<evidence type="ECO:0000256" key="3">
    <source>
        <dbReference type="ARBA" id="ARBA00022538"/>
    </source>
</evidence>
<gene>
    <name evidence="17" type="ORF">BASA50_006828</name>
</gene>
<feature type="transmembrane region" description="Helical" evidence="13">
    <location>
        <begin position="431"/>
        <end position="452"/>
    </location>
</feature>
<feature type="domain" description="Potassium channel" evidence="15">
    <location>
        <begin position="472"/>
        <end position="553"/>
    </location>
</feature>
<dbReference type="PANTHER" id="PTHR10027:SF10">
    <property type="entry name" value="SLOWPOKE 2, ISOFORM D"/>
    <property type="match status" value="1"/>
</dbReference>
<evidence type="ECO:0000256" key="1">
    <source>
        <dbReference type="ARBA" id="ARBA00004141"/>
    </source>
</evidence>
<feature type="transmembrane region" description="Helical" evidence="13">
    <location>
        <begin position="464"/>
        <end position="485"/>
    </location>
</feature>
<organism evidence="17 18">
    <name type="scientific">Batrachochytrium salamandrivorans</name>
    <dbReference type="NCBI Taxonomy" id="1357716"/>
    <lineage>
        <taxon>Eukaryota</taxon>
        <taxon>Fungi</taxon>
        <taxon>Fungi incertae sedis</taxon>
        <taxon>Chytridiomycota</taxon>
        <taxon>Chytridiomycota incertae sedis</taxon>
        <taxon>Chytridiomycetes</taxon>
        <taxon>Rhizophydiales</taxon>
        <taxon>Rhizophydiales incertae sedis</taxon>
        <taxon>Batrachochytrium</taxon>
    </lineage>
</organism>
<feature type="compositionally biased region" description="Polar residues" evidence="12">
    <location>
        <begin position="8"/>
        <end position="19"/>
    </location>
</feature>
<keyword evidence="8" id="KW-0406">Ion transport</keyword>
<evidence type="ECO:0000313" key="17">
    <source>
        <dbReference type="EMBL" id="KAH6594131.1"/>
    </source>
</evidence>
<dbReference type="Gene3D" id="3.40.50.720">
    <property type="entry name" value="NAD(P)-binding Rossmann-like Domain"/>
    <property type="match status" value="2"/>
</dbReference>
<keyword evidence="5" id="KW-0631">Potassium channel</keyword>
<keyword evidence="4 13" id="KW-0812">Transmembrane</keyword>
<feature type="domain" description="RCK N-terminal" evidence="16">
    <location>
        <begin position="922"/>
        <end position="1037"/>
    </location>
</feature>
<evidence type="ECO:0000256" key="4">
    <source>
        <dbReference type="ARBA" id="ARBA00022692"/>
    </source>
</evidence>
<evidence type="ECO:0000256" key="6">
    <source>
        <dbReference type="ARBA" id="ARBA00022958"/>
    </source>
</evidence>
<evidence type="ECO:0000256" key="8">
    <source>
        <dbReference type="ARBA" id="ARBA00023065"/>
    </source>
</evidence>
<dbReference type="Pfam" id="PF07885">
    <property type="entry name" value="Ion_trans_2"/>
    <property type="match status" value="1"/>
</dbReference>
<dbReference type="Gene3D" id="1.10.287.70">
    <property type="match status" value="1"/>
</dbReference>
<keyword evidence="9 13" id="KW-0472">Membrane</keyword>
<dbReference type="SUPFAM" id="SSF81324">
    <property type="entry name" value="Voltage-gated potassium channels"/>
    <property type="match status" value="1"/>
</dbReference>
<feature type="transmembrane region" description="Helical" evidence="13">
    <location>
        <begin position="294"/>
        <end position="316"/>
    </location>
</feature>
<feature type="transmembrane region" description="Helical" evidence="13">
    <location>
        <begin position="400"/>
        <end position="419"/>
    </location>
</feature>
<keyword evidence="18" id="KW-1185">Reference proteome</keyword>
<evidence type="ECO:0000313" key="18">
    <source>
        <dbReference type="Proteomes" id="UP001648503"/>
    </source>
</evidence>
<protein>
    <recommendedName>
        <fullName evidence="19">Calcium-activated potassium channel BK alpha subunit domain-containing protein</fullName>
    </recommendedName>
</protein>
<evidence type="ECO:0000256" key="7">
    <source>
        <dbReference type="ARBA" id="ARBA00022989"/>
    </source>
</evidence>
<dbReference type="Pfam" id="PF22614">
    <property type="entry name" value="Slo-like_RCK"/>
    <property type="match status" value="2"/>
</dbReference>
<evidence type="ECO:0000256" key="9">
    <source>
        <dbReference type="ARBA" id="ARBA00023136"/>
    </source>
</evidence>
<evidence type="ECO:0000256" key="13">
    <source>
        <dbReference type="SAM" id="Phobius"/>
    </source>
</evidence>
<evidence type="ECO:0000259" key="15">
    <source>
        <dbReference type="Pfam" id="PF07885"/>
    </source>
</evidence>
<keyword evidence="6" id="KW-0630">Potassium</keyword>
<dbReference type="InterPro" id="IPR047871">
    <property type="entry name" value="K_chnl_Slo-like"/>
</dbReference>
<evidence type="ECO:0008006" key="19">
    <source>
        <dbReference type="Google" id="ProtNLM"/>
    </source>
</evidence>
<dbReference type="EMBL" id="JAFCIX010000339">
    <property type="protein sequence ID" value="KAH6594131.1"/>
    <property type="molecule type" value="Genomic_DNA"/>
</dbReference>